<keyword evidence="1" id="KW-0732">Signal</keyword>
<name>A0ABQ5VD27_9PROT</name>
<dbReference type="Proteomes" id="UP001161391">
    <property type="component" value="Unassembled WGS sequence"/>
</dbReference>
<accession>A0ABQ5VD27</accession>
<dbReference type="EMBL" id="BSNK01000002">
    <property type="protein sequence ID" value="GLQ24924.1"/>
    <property type="molecule type" value="Genomic_DNA"/>
</dbReference>
<sequence>MTYAINRYLQRFLIGFICLTISATAALAQDTYVWEEYGIGFSVASDMVIDDSDLESFTAATSGGEISINITPWSDDSVDEDNLGEAALEMAAELYLFDDSEVDGDYIEIDSFNGFYLIVAPSELDAPDFMIIALMLDTESDTNFVVEIGFEDGNDDEAIDVLNSFFSY</sequence>
<evidence type="ECO:0000313" key="3">
    <source>
        <dbReference type="Proteomes" id="UP001161391"/>
    </source>
</evidence>
<gene>
    <name evidence="2" type="ORF">GCM10007853_27980</name>
</gene>
<reference evidence="2" key="2">
    <citation type="submission" date="2023-01" db="EMBL/GenBank/DDBJ databases">
        <title>Draft genome sequence of Algimonas ampicilliniresistens strain NBRC 108219.</title>
        <authorList>
            <person name="Sun Q."/>
            <person name="Mori K."/>
        </authorList>
    </citation>
    <scope>NUCLEOTIDE SEQUENCE</scope>
    <source>
        <strain evidence="2">NBRC 108219</strain>
    </source>
</reference>
<feature type="signal peptide" evidence="1">
    <location>
        <begin position="1"/>
        <end position="28"/>
    </location>
</feature>
<keyword evidence="3" id="KW-1185">Reference proteome</keyword>
<evidence type="ECO:0008006" key="4">
    <source>
        <dbReference type="Google" id="ProtNLM"/>
    </source>
</evidence>
<comment type="caution">
    <text evidence="2">The sequence shown here is derived from an EMBL/GenBank/DDBJ whole genome shotgun (WGS) entry which is preliminary data.</text>
</comment>
<evidence type="ECO:0000313" key="2">
    <source>
        <dbReference type="EMBL" id="GLQ24924.1"/>
    </source>
</evidence>
<feature type="chain" id="PRO_5045867205" description="DUF4252 domain-containing protein" evidence="1">
    <location>
        <begin position="29"/>
        <end position="168"/>
    </location>
</feature>
<organism evidence="2 3">
    <name type="scientific">Algimonas ampicilliniresistens</name>
    <dbReference type="NCBI Taxonomy" id="1298735"/>
    <lineage>
        <taxon>Bacteria</taxon>
        <taxon>Pseudomonadati</taxon>
        <taxon>Pseudomonadota</taxon>
        <taxon>Alphaproteobacteria</taxon>
        <taxon>Maricaulales</taxon>
        <taxon>Robiginitomaculaceae</taxon>
        <taxon>Algimonas</taxon>
    </lineage>
</organism>
<proteinExistence type="predicted"/>
<reference evidence="2" key="1">
    <citation type="journal article" date="2014" name="Int. J. Syst. Evol. Microbiol.">
        <title>Complete genome of a new Firmicutes species belonging to the dominant human colonic microbiota ('Ruminococcus bicirculans') reveals two chromosomes and a selective capacity to utilize plant glucans.</title>
        <authorList>
            <consortium name="NISC Comparative Sequencing Program"/>
            <person name="Wegmann U."/>
            <person name="Louis P."/>
            <person name="Goesmann A."/>
            <person name="Henrissat B."/>
            <person name="Duncan S.H."/>
            <person name="Flint H.J."/>
        </authorList>
    </citation>
    <scope>NUCLEOTIDE SEQUENCE</scope>
    <source>
        <strain evidence="2">NBRC 108219</strain>
    </source>
</reference>
<dbReference type="RefSeq" id="WP_284391922.1">
    <property type="nucleotide sequence ID" value="NZ_BSNK01000002.1"/>
</dbReference>
<protein>
    <recommendedName>
        <fullName evidence="4">DUF4252 domain-containing protein</fullName>
    </recommendedName>
</protein>
<evidence type="ECO:0000256" key="1">
    <source>
        <dbReference type="SAM" id="SignalP"/>
    </source>
</evidence>